<feature type="compositionally biased region" description="Basic and acidic residues" evidence="9">
    <location>
        <begin position="425"/>
        <end position="434"/>
    </location>
</feature>
<reference evidence="10 11" key="1">
    <citation type="submission" date="2022-05" db="EMBL/GenBank/DDBJ databases">
        <title>Novel Pseudomonas spp. Isolated from a Rainbow Trout Aquaculture Facility.</title>
        <authorList>
            <person name="Testerman T."/>
            <person name="Graf J."/>
        </authorList>
    </citation>
    <scope>NUCLEOTIDE SEQUENCE [LARGE SCALE GENOMIC DNA]</scope>
    <source>
        <strain evidence="10 11">ID1042</strain>
    </source>
</reference>
<dbReference type="PANTHER" id="PTHR30203:SF33">
    <property type="entry name" value="BLR4455 PROTEIN"/>
    <property type="match status" value="1"/>
</dbReference>
<dbReference type="InterPro" id="IPR010131">
    <property type="entry name" value="MdtP/NodT-like"/>
</dbReference>
<dbReference type="Pfam" id="PF02321">
    <property type="entry name" value="OEP"/>
    <property type="match status" value="2"/>
</dbReference>
<evidence type="ECO:0000256" key="5">
    <source>
        <dbReference type="ARBA" id="ARBA00023139"/>
    </source>
</evidence>
<keyword evidence="3 8" id="KW-0812">Transmembrane</keyword>
<comment type="caution">
    <text evidence="10">The sequence shown here is derived from an EMBL/GenBank/DDBJ whole genome shotgun (WGS) entry which is preliminary data.</text>
</comment>
<dbReference type="GO" id="GO:0009279">
    <property type="term" value="C:cell outer membrane"/>
    <property type="evidence" value="ECO:0007669"/>
    <property type="project" value="UniProtKB-SubCell"/>
</dbReference>
<keyword evidence="6" id="KW-0998">Cell outer membrane</keyword>
<keyword evidence="5 8" id="KW-0564">Palmitate</keyword>
<sequence length="434" mass="46062">MRQAIANSPTIAAAQARLLQSQQVVAEARGAYAPQIDASASAERQKGPPFALGIRPNHDLPTYSLYSAGATASFTPDVFGLTGRRVEQQQALAQNQAYQLAAAQLAVTGNVVHQTLTIAAARQQIAALDATVAADEKTLALVRQKYTDGKLARDDVLTVRAQLANDRALLPPMRQEVAVAQDALAILVGVAPASFSPPDFDLADFTLPAELPVGLPSALAERRPDILAAEARLHAASAAVGVADAQMYPSFTLSASVGTAALATSSLGGGSNLVWTLFGGITAPIFHGGALTAQKRAAIDQFHAELALYRQTVLTGLGQVADLLRSLGHDAERVQAERQALDATDDSLHLAQRRYALGKTGRLPLLDAERRDQQQRVSYVQVRAQRYLDSAQLFVALGGGWWRDANAPDQRANPTRQPSSAAVPDRGRALEPNQ</sequence>
<dbReference type="NCBIfam" id="TIGR01845">
    <property type="entry name" value="outer_NodT"/>
    <property type="match status" value="1"/>
</dbReference>
<keyword evidence="7 8" id="KW-0449">Lipoprotein</keyword>
<evidence type="ECO:0000256" key="7">
    <source>
        <dbReference type="ARBA" id="ARBA00023288"/>
    </source>
</evidence>
<proteinExistence type="inferred from homology"/>
<evidence type="ECO:0000256" key="1">
    <source>
        <dbReference type="ARBA" id="ARBA00007613"/>
    </source>
</evidence>
<feature type="region of interest" description="Disordered" evidence="9">
    <location>
        <begin position="406"/>
        <end position="434"/>
    </location>
</feature>
<dbReference type="Gene3D" id="1.20.1600.10">
    <property type="entry name" value="Outer membrane efflux proteins (OEP)"/>
    <property type="match status" value="1"/>
</dbReference>
<accession>A0A9X4C4M0</accession>
<evidence type="ECO:0000256" key="4">
    <source>
        <dbReference type="ARBA" id="ARBA00023136"/>
    </source>
</evidence>
<dbReference type="RefSeq" id="WP_273877836.1">
    <property type="nucleotide sequence ID" value="NZ_JAMDHA010000027.1"/>
</dbReference>
<dbReference type="InterPro" id="IPR003423">
    <property type="entry name" value="OMP_efflux"/>
</dbReference>
<keyword evidence="4 8" id="KW-0472">Membrane</keyword>
<dbReference type="Proteomes" id="UP001148185">
    <property type="component" value="Unassembled WGS sequence"/>
</dbReference>
<dbReference type="SUPFAM" id="SSF56954">
    <property type="entry name" value="Outer membrane efflux proteins (OEP)"/>
    <property type="match status" value="1"/>
</dbReference>
<evidence type="ECO:0000313" key="10">
    <source>
        <dbReference type="EMBL" id="MDD1010289.1"/>
    </source>
</evidence>
<organism evidence="10 11">
    <name type="scientific">Pseudomonas shahriarae</name>
    <dbReference type="NCBI Taxonomy" id="2745512"/>
    <lineage>
        <taxon>Bacteria</taxon>
        <taxon>Pseudomonadati</taxon>
        <taxon>Pseudomonadota</taxon>
        <taxon>Gammaproteobacteria</taxon>
        <taxon>Pseudomonadales</taxon>
        <taxon>Pseudomonadaceae</taxon>
        <taxon>Pseudomonas</taxon>
    </lineage>
</organism>
<comment type="similarity">
    <text evidence="1 8">Belongs to the outer membrane factor (OMF) (TC 1.B.17) family.</text>
</comment>
<comment type="subcellular location">
    <subcellularLocation>
        <location evidence="8">Cell outer membrane</location>
        <topology evidence="8">Lipid-anchor</topology>
    </subcellularLocation>
</comment>
<dbReference type="EMBL" id="JAMDHA010000027">
    <property type="protein sequence ID" value="MDD1010289.1"/>
    <property type="molecule type" value="Genomic_DNA"/>
</dbReference>
<keyword evidence="11" id="KW-1185">Reference proteome</keyword>
<dbReference type="GO" id="GO:0015562">
    <property type="term" value="F:efflux transmembrane transporter activity"/>
    <property type="evidence" value="ECO:0007669"/>
    <property type="project" value="InterPro"/>
</dbReference>
<dbReference type="PANTHER" id="PTHR30203">
    <property type="entry name" value="OUTER MEMBRANE CATION EFFLUX PROTEIN"/>
    <property type="match status" value="1"/>
</dbReference>
<protein>
    <submittedName>
        <fullName evidence="10">Efflux transporter outer membrane subunit</fullName>
    </submittedName>
</protein>
<evidence type="ECO:0000256" key="6">
    <source>
        <dbReference type="ARBA" id="ARBA00023237"/>
    </source>
</evidence>
<evidence type="ECO:0000256" key="8">
    <source>
        <dbReference type="RuleBase" id="RU362097"/>
    </source>
</evidence>
<evidence type="ECO:0000256" key="3">
    <source>
        <dbReference type="ARBA" id="ARBA00022692"/>
    </source>
</evidence>
<evidence type="ECO:0000256" key="9">
    <source>
        <dbReference type="SAM" id="MobiDB-lite"/>
    </source>
</evidence>
<evidence type="ECO:0000256" key="2">
    <source>
        <dbReference type="ARBA" id="ARBA00022452"/>
    </source>
</evidence>
<gene>
    <name evidence="10" type="ORF">M5G27_22675</name>
</gene>
<keyword evidence="2 8" id="KW-1134">Transmembrane beta strand</keyword>
<name>A0A9X4C4M0_9PSED</name>
<dbReference type="AlphaFoldDB" id="A0A9X4C4M0"/>
<dbReference type="Gene3D" id="2.20.200.10">
    <property type="entry name" value="Outer membrane efflux proteins (OEP)"/>
    <property type="match status" value="1"/>
</dbReference>
<evidence type="ECO:0000313" key="11">
    <source>
        <dbReference type="Proteomes" id="UP001148185"/>
    </source>
</evidence>